<dbReference type="GO" id="GO:0019305">
    <property type="term" value="P:dTDP-rhamnose biosynthetic process"/>
    <property type="evidence" value="ECO:0007669"/>
    <property type="project" value="UniProtKB-UniRule"/>
</dbReference>
<dbReference type="GO" id="GO:0005829">
    <property type="term" value="C:cytosol"/>
    <property type="evidence" value="ECO:0007669"/>
    <property type="project" value="TreeGrafter"/>
</dbReference>
<feature type="active site" description="Proton donor" evidence="5">
    <location>
        <position position="134"/>
    </location>
</feature>
<dbReference type="Pfam" id="PF00908">
    <property type="entry name" value="dTDP_sugar_isom"/>
    <property type="match status" value="1"/>
</dbReference>
<feature type="active site" description="Proton acceptor" evidence="5">
    <location>
        <position position="64"/>
    </location>
</feature>
<dbReference type="InterPro" id="IPR014710">
    <property type="entry name" value="RmlC-like_jellyroll"/>
</dbReference>
<dbReference type="InterPro" id="IPR000888">
    <property type="entry name" value="RmlC-like"/>
</dbReference>
<dbReference type="Proteomes" id="UP000295399">
    <property type="component" value="Unassembled WGS sequence"/>
</dbReference>
<evidence type="ECO:0000256" key="7">
    <source>
        <dbReference type="RuleBase" id="RU364069"/>
    </source>
</evidence>
<comment type="similarity">
    <text evidence="7">Belongs to the dTDP-4-dehydrorhamnose 3,5-epimerase family.</text>
</comment>
<dbReference type="Gene3D" id="2.60.120.10">
    <property type="entry name" value="Jelly Rolls"/>
    <property type="match status" value="1"/>
</dbReference>
<dbReference type="FunCoup" id="A0A4V2SQF1">
    <property type="interactions" value="335"/>
</dbReference>
<organism evidence="8 9">
    <name type="scientific">Rhodothalassium salexigens DSM 2132</name>
    <dbReference type="NCBI Taxonomy" id="1188247"/>
    <lineage>
        <taxon>Bacteria</taxon>
        <taxon>Pseudomonadati</taxon>
        <taxon>Pseudomonadota</taxon>
        <taxon>Alphaproteobacteria</taxon>
        <taxon>Rhodothalassiales</taxon>
        <taxon>Rhodothalassiaceae</taxon>
        <taxon>Rhodothalassium</taxon>
    </lineage>
</organism>
<accession>A0A4V2SQF1</accession>
<dbReference type="EMBL" id="SLXO01000001">
    <property type="protein sequence ID" value="TCP38586.1"/>
    <property type="molecule type" value="Genomic_DNA"/>
</dbReference>
<dbReference type="PANTHER" id="PTHR21047">
    <property type="entry name" value="DTDP-6-DEOXY-D-GLUCOSE-3,5 EPIMERASE"/>
    <property type="match status" value="1"/>
</dbReference>
<evidence type="ECO:0000256" key="3">
    <source>
        <dbReference type="ARBA" id="ARBA00012098"/>
    </source>
</evidence>
<comment type="caution">
    <text evidence="8">The sequence shown here is derived from an EMBL/GenBank/DDBJ whole genome shotgun (WGS) entry which is preliminary data.</text>
</comment>
<dbReference type="AlphaFoldDB" id="A0A4V2SQF1"/>
<dbReference type="InterPro" id="IPR011051">
    <property type="entry name" value="RmlC_Cupin_sf"/>
</dbReference>
<gene>
    <name evidence="8" type="ORF">EV659_101493</name>
</gene>
<dbReference type="InParanoid" id="A0A4V2SQF1"/>
<comment type="pathway">
    <text evidence="7">Carbohydrate biosynthesis; dTDP-L-rhamnose biosynthesis.</text>
</comment>
<reference evidence="8 9" key="1">
    <citation type="submission" date="2019-03" db="EMBL/GenBank/DDBJ databases">
        <title>Genomic Encyclopedia of Type Strains, Phase IV (KMG-IV): sequencing the most valuable type-strain genomes for metagenomic binning, comparative biology and taxonomic classification.</title>
        <authorList>
            <person name="Goeker M."/>
        </authorList>
    </citation>
    <scope>NUCLEOTIDE SEQUENCE [LARGE SCALE GENOMIC DNA]</scope>
    <source>
        <strain evidence="8 9">DSM 2132</strain>
    </source>
</reference>
<feature type="site" description="Participates in a stacking interaction with the thymidine ring of dTDP-4-oxo-6-deoxyglucose" evidence="6">
    <location>
        <position position="140"/>
    </location>
</feature>
<name>A0A4V2SQF1_RHOSA</name>
<dbReference type="PANTHER" id="PTHR21047:SF2">
    <property type="entry name" value="THYMIDINE DIPHOSPHO-4-KETO-RHAMNOSE 3,5-EPIMERASE"/>
    <property type="match status" value="1"/>
</dbReference>
<dbReference type="GO" id="GO:0000271">
    <property type="term" value="P:polysaccharide biosynthetic process"/>
    <property type="evidence" value="ECO:0007669"/>
    <property type="project" value="TreeGrafter"/>
</dbReference>
<evidence type="ECO:0000256" key="2">
    <source>
        <dbReference type="ARBA" id="ARBA00001997"/>
    </source>
</evidence>
<comment type="function">
    <text evidence="2 7">Catalyzes the epimerization of the C3' and C5'positions of dTDP-6-deoxy-D-xylo-4-hexulose, forming dTDP-6-deoxy-L-lyxo-4-hexulose.</text>
</comment>
<comment type="catalytic activity">
    <reaction evidence="1 7">
        <text>dTDP-4-dehydro-6-deoxy-alpha-D-glucose = dTDP-4-dehydro-beta-L-rhamnose</text>
        <dbReference type="Rhea" id="RHEA:16969"/>
        <dbReference type="ChEBI" id="CHEBI:57649"/>
        <dbReference type="ChEBI" id="CHEBI:62830"/>
        <dbReference type="EC" id="5.1.3.13"/>
    </reaction>
</comment>
<keyword evidence="9" id="KW-1185">Reference proteome</keyword>
<dbReference type="RefSeq" id="WP_132707114.1">
    <property type="nucleotide sequence ID" value="NZ_JACIGF010000001.1"/>
</dbReference>
<dbReference type="NCBIfam" id="TIGR01221">
    <property type="entry name" value="rmlC"/>
    <property type="match status" value="1"/>
</dbReference>
<sequence length="186" mass="20360">MSVVVEPLAIPDVKRIRTRRHGDARGFFSETYNARDFAAAGIDLTFVQDNHAYSAARHTVRGLHFQTPPHAQAKLVRVLSGAIWDVAVDLRVGSPSYGAHVALELSAESGDQILVPEGFAHGLVTLAPHTQVLYKVSAFYAPDHDRGLLWHDPALGIDWPVSPEAAIVSDKDRTQPRLADLPRVFA</sequence>
<dbReference type="UniPathway" id="UPA00124"/>
<comment type="subunit">
    <text evidence="7">Homodimer.</text>
</comment>
<evidence type="ECO:0000313" key="9">
    <source>
        <dbReference type="Proteomes" id="UP000295399"/>
    </source>
</evidence>
<dbReference type="CDD" id="cd00438">
    <property type="entry name" value="cupin_RmlC"/>
    <property type="match status" value="1"/>
</dbReference>
<evidence type="ECO:0000256" key="5">
    <source>
        <dbReference type="PIRSR" id="PIRSR600888-1"/>
    </source>
</evidence>
<keyword evidence="7" id="KW-0413">Isomerase</keyword>
<dbReference type="SUPFAM" id="SSF51182">
    <property type="entry name" value="RmlC-like cupins"/>
    <property type="match status" value="1"/>
</dbReference>
<evidence type="ECO:0000256" key="1">
    <source>
        <dbReference type="ARBA" id="ARBA00001298"/>
    </source>
</evidence>
<protein>
    <recommendedName>
        <fullName evidence="4 7">dTDP-4-dehydrorhamnose 3,5-epimerase</fullName>
        <ecNumber evidence="3 7">5.1.3.13</ecNumber>
    </recommendedName>
    <alternativeName>
        <fullName evidence="7">Thymidine diphospho-4-keto-rhamnose 3,5-epimerase</fullName>
    </alternativeName>
</protein>
<evidence type="ECO:0000313" key="8">
    <source>
        <dbReference type="EMBL" id="TCP38586.1"/>
    </source>
</evidence>
<dbReference type="OrthoDB" id="9800680at2"/>
<dbReference type="GO" id="GO:0008830">
    <property type="term" value="F:dTDP-4-dehydrorhamnose 3,5-epimerase activity"/>
    <property type="evidence" value="ECO:0007669"/>
    <property type="project" value="UniProtKB-UniRule"/>
</dbReference>
<dbReference type="EC" id="5.1.3.13" evidence="3 7"/>
<proteinExistence type="inferred from homology"/>
<evidence type="ECO:0000256" key="4">
    <source>
        <dbReference type="ARBA" id="ARBA00019595"/>
    </source>
</evidence>
<evidence type="ECO:0000256" key="6">
    <source>
        <dbReference type="PIRSR" id="PIRSR600888-3"/>
    </source>
</evidence>